<name>A0A067QYD2_ZOONE</name>
<dbReference type="OMA" id="HCILIGT"/>
<dbReference type="PANTHER" id="PTHR10416">
    <property type="entry name" value="DNA POLYMERASE DELTA SUBUNIT 2"/>
    <property type="match status" value="1"/>
</dbReference>
<feature type="domain" description="DNA polymerase delta subunit OB-fold" evidence="8">
    <location>
        <begin position="53"/>
        <end position="182"/>
    </location>
</feature>
<evidence type="ECO:0000256" key="3">
    <source>
        <dbReference type="ARBA" id="ARBA00017588"/>
    </source>
</evidence>
<dbReference type="InterPro" id="IPR041863">
    <property type="entry name" value="PolD2_C"/>
</dbReference>
<proteinExistence type="inferred from homology"/>
<reference evidence="9 10" key="1">
    <citation type="journal article" date="2014" name="Nat. Commun.">
        <title>Molecular traces of alternative social organization in a termite genome.</title>
        <authorList>
            <person name="Terrapon N."/>
            <person name="Li C."/>
            <person name="Robertson H.M."/>
            <person name="Ji L."/>
            <person name="Meng X."/>
            <person name="Booth W."/>
            <person name="Chen Z."/>
            <person name="Childers C.P."/>
            <person name="Glastad K.M."/>
            <person name="Gokhale K."/>
            <person name="Gowin J."/>
            <person name="Gronenberg W."/>
            <person name="Hermansen R.A."/>
            <person name="Hu H."/>
            <person name="Hunt B.G."/>
            <person name="Huylmans A.K."/>
            <person name="Khalil S.M."/>
            <person name="Mitchell R.D."/>
            <person name="Munoz-Torres M.C."/>
            <person name="Mustard J.A."/>
            <person name="Pan H."/>
            <person name="Reese J.T."/>
            <person name="Scharf M.E."/>
            <person name="Sun F."/>
            <person name="Vogel H."/>
            <person name="Xiao J."/>
            <person name="Yang W."/>
            <person name="Yang Z."/>
            <person name="Yang Z."/>
            <person name="Zhou J."/>
            <person name="Zhu J."/>
            <person name="Brent C.S."/>
            <person name="Elsik C.G."/>
            <person name="Goodisman M.A."/>
            <person name="Liberles D.A."/>
            <person name="Roe R.M."/>
            <person name="Vargo E.L."/>
            <person name="Vilcinskas A."/>
            <person name="Wang J."/>
            <person name="Bornberg-Bauer E."/>
            <person name="Korb J."/>
            <person name="Zhang G."/>
            <person name="Liebig J."/>
        </authorList>
    </citation>
    <scope>NUCLEOTIDE SEQUENCE [LARGE SCALE GENOMIC DNA]</scope>
    <source>
        <tissue evidence="9">Whole organism</tissue>
    </source>
</reference>
<dbReference type="PANTHER" id="PTHR10416:SF0">
    <property type="entry name" value="DNA POLYMERASE DELTA SUBUNIT 2"/>
    <property type="match status" value="1"/>
</dbReference>
<evidence type="ECO:0000256" key="2">
    <source>
        <dbReference type="ARBA" id="ARBA00006035"/>
    </source>
</evidence>
<dbReference type="GO" id="GO:1902969">
    <property type="term" value="P:mitotic DNA replication"/>
    <property type="evidence" value="ECO:0007669"/>
    <property type="project" value="UniProtKB-ARBA"/>
</dbReference>
<dbReference type="Gene3D" id="3.60.21.50">
    <property type="match status" value="1"/>
</dbReference>
<comment type="similarity">
    <text evidence="2">Belongs to the DNA polymerase delta/II small subunit family.</text>
</comment>
<keyword evidence="5" id="KW-0539">Nucleus</keyword>
<feature type="region of interest" description="Disordered" evidence="6">
    <location>
        <begin position="1"/>
        <end position="21"/>
    </location>
</feature>
<accession>A0A067QYD2</accession>
<dbReference type="EMBL" id="KK852879">
    <property type="protein sequence ID" value="KDR14460.1"/>
    <property type="molecule type" value="Genomic_DNA"/>
</dbReference>
<evidence type="ECO:0000313" key="10">
    <source>
        <dbReference type="Proteomes" id="UP000027135"/>
    </source>
</evidence>
<dbReference type="FunFam" id="3.60.21.50:FF:000002">
    <property type="entry name" value="DNA polymerase delta small subunit"/>
    <property type="match status" value="1"/>
</dbReference>
<dbReference type="GO" id="GO:0003677">
    <property type="term" value="F:DNA binding"/>
    <property type="evidence" value="ECO:0007669"/>
    <property type="project" value="InterPro"/>
</dbReference>
<organism evidence="9 10">
    <name type="scientific">Zootermopsis nevadensis</name>
    <name type="common">Dampwood termite</name>
    <dbReference type="NCBI Taxonomy" id="136037"/>
    <lineage>
        <taxon>Eukaryota</taxon>
        <taxon>Metazoa</taxon>
        <taxon>Ecdysozoa</taxon>
        <taxon>Arthropoda</taxon>
        <taxon>Hexapoda</taxon>
        <taxon>Insecta</taxon>
        <taxon>Pterygota</taxon>
        <taxon>Neoptera</taxon>
        <taxon>Polyneoptera</taxon>
        <taxon>Dictyoptera</taxon>
        <taxon>Blattodea</taxon>
        <taxon>Blattoidea</taxon>
        <taxon>Termitoidae</taxon>
        <taxon>Termopsidae</taxon>
        <taxon>Zootermopsis</taxon>
    </lineage>
</organism>
<dbReference type="FunCoup" id="A0A067QYD2">
    <property type="interactions" value="907"/>
</dbReference>
<dbReference type="CDD" id="cd07387">
    <property type="entry name" value="MPP_PolD2_C"/>
    <property type="match status" value="1"/>
</dbReference>
<dbReference type="FunFam" id="2.40.50.430:FF:000001">
    <property type="entry name" value="DNA polymerase delta subunit 2"/>
    <property type="match status" value="1"/>
</dbReference>
<dbReference type="Gene3D" id="2.40.50.430">
    <property type="match status" value="1"/>
</dbReference>
<evidence type="ECO:0000313" key="9">
    <source>
        <dbReference type="EMBL" id="KDR14460.1"/>
    </source>
</evidence>
<dbReference type="Proteomes" id="UP000027135">
    <property type="component" value="Unassembled WGS sequence"/>
</dbReference>
<dbReference type="OrthoDB" id="3763at2759"/>
<evidence type="ECO:0000256" key="1">
    <source>
        <dbReference type="ARBA" id="ARBA00004123"/>
    </source>
</evidence>
<comment type="subcellular location">
    <subcellularLocation>
        <location evidence="1">Nucleus</location>
    </subcellularLocation>
</comment>
<protein>
    <recommendedName>
        <fullName evidence="3">DNA polymerase delta subunit 2</fullName>
    </recommendedName>
</protein>
<gene>
    <name evidence="9" type="ORF">L798_11630</name>
</gene>
<evidence type="ECO:0000259" key="7">
    <source>
        <dbReference type="Pfam" id="PF04042"/>
    </source>
</evidence>
<dbReference type="AlphaFoldDB" id="A0A067QYD2"/>
<evidence type="ECO:0000256" key="5">
    <source>
        <dbReference type="ARBA" id="ARBA00023242"/>
    </source>
</evidence>
<evidence type="ECO:0000256" key="6">
    <source>
        <dbReference type="SAM" id="MobiDB-lite"/>
    </source>
</evidence>
<evidence type="ECO:0000256" key="4">
    <source>
        <dbReference type="ARBA" id="ARBA00022705"/>
    </source>
</evidence>
<dbReference type="eggNOG" id="KOG2732">
    <property type="taxonomic scope" value="Eukaryota"/>
</dbReference>
<dbReference type="Pfam" id="PF18018">
    <property type="entry name" value="DNA_pol_D_N"/>
    <property type="match status" value="1"/>
</dbReference>
<keyword evidence="4" id="KW-0235">DNA replication</keyword>
<sequence length="470" mass="52827">MIPQEVKSTGSVGKLLSSPTNENETESVYSRINCSFTNLSERFGHHSKDYSKQFAHIYAVRLTKMRELLNKRIHNKWGPDVRIRKLHELQEEESRKCVVLGTLFKHQEMKPSILKEISEEHQLIPQPPRTHFFDDSDQLILEDELQRIRLVGNLDVHLVVTGVVCAVLGNEDGDGKFLVDDYCWAGVSEPIQHPLQSNDERFVVLLSGLDLANSGDTLLPFQLFIDWIGGFLGDMGEQEHQACAVRVLIAGNSVKGCGEHKAPVLHNTYKTDVGDAITLDATKLLDDFLVQLTSSIDVDLMPGEFDPSNHTMPQQPLHYCMFPQASVYQTLHGVPNPYECEIGGRRMLGTSGQPIDDISRYSKLSDPLSILQLTLEWAHLTPTCPDTLSCYPYYQEDPFIISECPDIYFAGNQPQFQSKLYEGPEGQQVRLICIPAFSKTHSCVVVNLKNLDCYTVRFDASDSMGPGLDK</sequence>
<dbReference type="STRING" id="136037.A0A067QYD2"/>
<dbReference type="InterPro" id="IPR024826">
    <property type="entry name" value="DNA_pol_delta/II_ssu"/>
</dbReference>
<feature type="domain" description="DNA polymerase alpha/delta/epsilon subunit B" evidence="7">
    <location>
        <begin position="203"/>
        <end position="417"/>
    </location>
</feature>
<evidence type="ECO:0000259" key="8">
    <source>
        <dbReference type="Pfam" id="PF18018"/>
    </source>
</evidence>
<dbReference type="InParanoid" id="A0A067QYD2"/>
<dbReference type="GO" id="GO:0043625">
    <property type="term" value="C:delta DNA polymerase complex"/>
    <property type="evidence" value="ECO:0007669"/>
    <property type="project" value="TreeGrafter"/>
</dbReference>
<dbReference type="InterPro" id="IPR040663">
    <property type="entry name" value="DNA_pol_D_N"/>
</dbReference>
<dbReference type="InterPro" id="IPR007185">
    <property type="entry name" value="DNA_pol_a/d/e_bsu"/>
</dbReference>
<dbReference type="GO" id="GO:0006271">
    <property type="term" value="P:DNA strand elongation involved in DNA replication"/>
    <property type="evidence" value="ECO:0007669"/>
    <property type="project" value="TreeGrafter"/>
</dbReference>
<keyword evidence="10" id="KW-1185">Reference proteome</keyword>
<dbReference type="Pfam" id="PF04042">
    <property type="entry name" value="DNA_pol_E_B"/>
    <property type="match status" value="1"/>
</dbReference>